<organism evidence="10 11">
    <name type="scientific">Candidatus Alloenteromonas pullicola</name>
    <dbReference type="NCBI Taxonomy" id="2840784"/>
    <lineage>
        <taxon>Bacteria</taxon>
        <taxon>Bacillati</taxon>
        <taxon>Bacillota</taxon>
        <taxon>Bacillota incertae sedis</taxon>
        <taxon>Candidatus Alloenteromonas</taxon>
    </lineage>
</organism>
<keyword evidence="6 8" id="KW-0368">Histidine biosynthesis</keyword>
<feature type="domain" description="PHP" evidence="9">
    <location>
        <begin position="7"/>
        <end position="190"/>
    </location>
</feature>
<proteinExistence type="inferred from homology"/>
<dbReference type="EC" id="3.1.3.15" evidence="3 8"/>
<evidence type="ECO:0000313" key="11">
    <source>
        <dbReference type="Proteomes" id="UP000824070"/>
    </source>
</evidence>
<reference evidence="10" key="2">
    <citation type="journal article" date="2021" name="PeerJ">
        <title>Extensive microbial diversity within the chicken gut microbiome revealed by metagenomics and culture.</title>
        <authorList>
            <person name="Gilroy R."/>
            <person name="Ravi A."/>
            <person name="Getino M."/>
            <person name="Pursley I."/>
            <person name="Horton D.L."/>
            <person name="Alikhan N.F."/>
            <person name="Baker D."/>
            <person name="Gharbi K."/>
            <person name="Hall N."/>
            <person name="Watson M."/>
            <person name="Adriaenssens E.M."/>
            <person name="Foster-Nyarko E."/>
            <person name="Jarju S."/>
            <person name="Secka A."/>
            <person name="Antonio M."/>
            <person name="Oren A."/>
            <person name="Chaudhuri R.R."/>
            <person name="La Ragione R."/>
            <person name="Hildebrand F."/>
            <person name="Pallen M.J."/>
        </authorList>
    </citation>
    <scope>NUCLEOTIDE SEQUENCE</scope>
    <source>
        <strain evidence="10">ChiGjej1B1-22543</strain>
    </source>
</reference>
<gene>
    <name evidence="10" type="ORF">IAC52_03000</name>
</gene>
<dbReference type="PANTHER" id="PTHR21039:SF0">
    <property type="entry name" value="HISTIDINOL-PHOSPHATASE"/>
    <property type="match status" value="1"/>
</dbReference>
<protein>
    <recommendedName>
        <fullName evidence="3 8">Histidinol-phosphatase</fullName>
        <shortName evidence="8">HolPase</shortName>
        <ecNumber evidence="3 8">3.1.3.15</ecNumber>
    </recommendedName>
</protein>
<evidence type="ECO:0000256" key="8">
    <source>
        <dbReference type="RuleBase" id="RU366003"/>
    </source>
</evidence>
<dbReference type="Pfam" id="PF02811">
    <property type="entry name" value="PHP"/>
    <property type="match status" value="1"/>
</dbReference>
<dbReference type="GO" id="GO:0004401">
    <property type="term" value="F:histidinol-phosphatase activity"/>
    <property type="evidence" value="ECO:0007669"/>
    <property type="project" value="UniProtKB-UniRule"/>
</dbReference>
<dbReference type="AlphaFoldDB" id="A0A9D1LNQ2"/>
<dbReference type="SUPFAM" id="SSF89550">
    <property type="entry name" value="PHP domain-like"/>
    <property type="match status" value="1"/>
</dbReference>
<comment type="caution">
    <text evidence="10">The sequence shown here is derived from an EMBL/GenBank/DDBJ whole genome shotgun (WGS) entry which is preliminary data.</text>
</comment>
<dbReference type="InterPro" id="IPR004013">
    <property type="entry name" value="PHP_dom"/>
</dbReference>
<dbReference type="CDD" id="cd12110">
    <property type="entry name" value="PHP_HisPPase_Hisj_like"/>
    <property type="match status" value="1"/>
</dbReference>
<name>A0A9D1LNQ2_9FIRM</name>
<accession>A0A9D1LNQ2</accession>
<dbReference type="Gene3D" id="3.20.20.140">
    <property type="entry name" value="Metal-dependent hydrolases"/>
    <property type="match status" value="1"/>
</dbReference>
<dbReference type="GO" id="GO:0000105">
    <property type="term" value="P:L-histidine biosynthetic process"/>
    <property type="evidence" value="ECO:0007669"/>
    <property type="project" value="UniProtKB-UniRule"/>
</dbReference>
<dbReference type="PANTHER" id="PTHR21039">
    <property type="entry name" value="HISTIDINOL PHOSPHATASE-RELATED"/>
    <property type="match status" value="1"/>
</dbReference>
<evidence type="ECO:0000256" key="7">
    <source>
        <dbReference type="ARBA" id="ARBA00049158"/>
    </source>
</evidence>
<dbReference type="EMBL" id="DVMV01000019">
    <property type="protein sequence ID" value="HIU45249.1"/>
    <property type="molecule type" value="Genomic_DNA"/>
</dbReference>
<evidence type="ECO:0000259" key="9">
    <source>
        <dbReference type="Pfam" id="PF02811"/>
    </source>
</evidence>
<evidence type="ECO:0000256" key="5">
    <source>
        <dbReference type="ARBA" id="ARBA00022801"/>
    </source>
</evidence>
<evidence type="ECO:0000256" key="2">
    <source>
        <dbReference type="ARBA" id="ARBA00009152"/>
    </source>
</evidence>
<dbReference type="InterPro" id="IPR016195">
    <property type="entry name" value="Pol/histidinol_Pase-like"/>
</dbReference>
<evidence type="ECO:0000256" key="6">
    <source>
        <dbReference type="ARBA" id="ARBA00023102"/>
    </source>
</evidence>
<sequence>MKTNFCYHTHTPRCGHAYGTDEGYVTEAISNGIVRLGFSDHCMFPGMDEPHMRGNGSLIGDYLDSVASLKKKYRGKIEIYVGFEAENMGKEQIAWLREMLSTKLDYLIIGQHGRSGGTHTDFYGAHADKKWADEQYLHDLIEGMETGLFAYVAHPDLFLEWNETLLPRHIEMAKAIASKAKELGLALEMNCGYLRRYKEWKDVTSTGWMHYPYPTFWKVIKESGAKVTLGVDAHAPSDFSHYSFEAVYGLANDLGIEIVEPQIGLPKRRLLDK</sequence>
<dbReference type="InterPro" id="IPR010140">
    <property type="entry name" value="Histidinol_P_phosphatase_HisJ"/>
</dbReference>
<dbReference type="GO" id="GO:0005737">
    <property type="term" value="C:cytoplasm"/>
    <property type="evidence" value="ECO:0007669"/>
    <property type="project" value="TreeGrafter"/>
</dbReference>
<comment type="catalytic activity">
    <reaction evidence="7 8">
        <text>L-histidinol phosphate + H2O = L-histidinol + phosphate</text>
        <dbReference type="Rhea" id="RHEA:14465"/>
        <dbReference type="ChEBI" id="CHEBI:15377"/>
        <dbReference type="ChEBI" id="CHEBI:43474"/>
        <dbReference type="ChEBI" id="CHEBI:57699"/>
        <dbReference type="ChEBI" id="CHEBI:57980"/>
        <dbReference type="EC" id="3.1.3.15"/>
    </reaction>
</comment>
<evidence type="ECO:0000256" key="4">
    <source>
        <dbReference type="ARBA" id="ARBA00022605"/>
    </source>
</evidence>
<reference evidence="10" key="1">
    <citation type="submission" date="2020-10" db="EMBL/GenBank/DDBJ databases">
        <authorList>
            <person name="Gilroy R."/>
        </authorList>
    </citation>
    <scope>NUCLEOTIDE SEQUENCE</scope>
    <source>
        <strain evidence="10">ChiGjej1B1-22543</strain>
    </source>
</reference>
<dbReference type="Proteomes" id="UP000824070">
    <property type="component" value="Unassembled WGS sequence"/>
</dbReference>
<keyword evidence="4 8" id="KW-0028">Amino-acid biosynthesis</keyword>
<evidence type="ECO:0000256" key="3">
    <source>
        <dbReference type="ARBA" id="ARBA00013085"/>
    </source>
</evidence>
<evidence type="ECO:0000313" key="10">
    <source>
        <dbReference type="EMBL" id="HIU45249.1"/>
    </source>
</evidence>
<comment type="pathway">
    <text evidence="1 8">Amino-acid biosynthesis; L-histidine biosynthesis; L-histidine from 5-phospho-alpha-D-ribose 1-diphosphate: step 8/9.</text>
</comment>
<comment type="similarity">
    <text evidence="2 8">Belongs to the PHP hydrolase family. HisK subfamily.</text>
</comment>
<evidence type="ECO:0000256" key="1">
    <source>
        <dbReference type="ARBA" id="ARBA00004970"/>
    </source>
</evidence>
<keyword evidence="5 8" id="KW-0378">Hydrolase</keyword>